<gene>
    <name evidence="3" type="ORF">IE37_02671</name>
</gene>
<feature type="compositionally biased region" description="Acidic residues" evidence="1">
    <location>
        <begin position="288"/>
        <end position="304"/>
    </location>
</feature>
<dbReference type="EMBL" id="QGDI01000011">
    <property type="protein sequence ID" value="PWJ11022.1"/>
    <property type="molecule type" value="Genomic_DNA"/>
</dbReference>
<feature type="signal peptide" evidence="2">
    <location>
        <begin position="1"/>
        <end position="23"/>
    </location>
</feature>
<protein>
    <recommendedName>
        <fullName evidence="5">Lipocalin-like domain-containing protein</fullName>
    </recommendedName>
</protein>
<evidence type="ECO:0008006" key="5">
    <source>
        <dbReference type="Google" id="ProtNLM"/>
    </source>
</evidence>
<evidence type="ECO:0000256" key="1">
    <source>
        <dbReference type="SAM" id="MobiDB-lite"/>
    </source>
</evidence>
<comment type="caution">
    <text evidence="3">The sequence shown here is derived from an EMBL/GenBank/DDBJ whole genome shotgun (WGS) entry which is preliminary data.</text>
</comment>
<feature type="chain" id="PRO_5038544510" description="Lipocalin-like domain-containing protein" evidence="2">
    <location>
        <begin position="24"/>
        <end position="304"/>
    </location>
</feature>
<evidence type="ECO:0000256" key="2">
    <source>
        <dbReference type="SAM" id="SignalP"/>
    </source>
</evidence>
<dbReference type="Proteomes" id="UP000245720">
    <property type="component" value="Unassembled WGS sequence"/>
</dbReference>
<dbReference type="RefSeq" id="WP_146198192.1">
    <property type="nucleotide sequence ID" value="NZ_CACVSX010000004.1"/>
</dbReference>
<evidence type="ECO:0000313" key="4">
    <source>
        <dbReference type="Proteomes" id="UP000245720"/>
    </source>
</evidence>
<keyword evidence="2" id="KW-0732">Signal</keyword>
<dbReference type="OrthoDB" id="1818695at2"/>
<organism evidence="3 4">
    <name type="scientific">Ruminococcus flavefaciens</name>
    <dbReference type="NCBI Taxonomy" id="1265"/>
    <lineage>
        <taxon>Bacteria</taxon>
        <taxon>Bacillati</taxon>
        <taxon>Bacillota</taxon>
        <taxon>Clostridia</taxon>
        <taxon>Eubacteriales</taxon>
        <taxon>Oscillospiraceae</taxon>
        <taxon>Ruminococcus</taxon>
    </lineage>
</organism>
<accession>A0A315XZ12</accession>
<reference evidence="3 4" key="1">
    <citation type="submission" date="2018-05" db="EMBL/GenBank/DDBJ databases">
        <title>The Hungate 1000. A catalogue of reference genomes from the rumen microbiome.</title>
        <authorList>
            <person name="Kelly W."/>
        </authorList>
    </citation>
    <scope>NUCLEOTIDE SEQUENCE [LARGE SCALE GENOMIC DNA]</scope>
    <source>
        <strain evidence="3 4">SAb67</strain>
    </source>
</reference>
<dbReference type="PROSITE" id="PS51257">
    <property type="entry name" value="PROKAR_LIPOPROTEIN"/>
    <property type="match status" value="1"/>
</dbReference>
<evidence type="ECO:0000313" key="3">
    <source>
        <dbReference type="EMBL" id="PWJ11022.1"/>
    </source>
</evidence>
<proteinExistence type="predicted"/>
<sequence>MKKLFCYCMTAALIAGCSFGCSGKGSGKNSSSSAVSEPVSESTVVNNAARPFLGKWEAYKAFVLDEEYEDEYAGYPLSALMKLEIFEDHTAAITTATNPRRKDYTNDYYKWNITTEDGNDTLHINSPEDNYDCRIEQGQLIVTYTDANDGSVIYLLPVDKFSENQSTTEAGLDKVDFSGYYGKWESEEATAEGETYTETMGDYPINVAFRLELRGDSSATLSVFGESMDYEWEPDKKDELYMWDDYEGFSIKTDGDRLVLDNEYGLVIKLRKVEEFEDYDFSAAADSAPDDDAILYPEEPEETT</sequence>
<feature type="region of interest" description="Disordered" evidence="1">
    <location>
        <begin position="285"/>
        <end position="304"/>
    </location>
</feature>
<dbReference type="AlphaFoldDB" id="A0A315XZ12"/>
<name>A0A315XZ12_RUMFL</name>